<feature type="coiled-coil region" evidence="1">
    <location>
        <begin position="1062"/>
        <end position="1089"/>
    </location>
</feature>
<dbReference type="SUPFAM" id="SSF48452">
    <property type="entry name" value="TPR-like"/>
    <property type="match status" value="4"/>
</dbReference>
<dbReference type="OMA" id="HWDGMAV"/>
<dbReference type="InterPro" id="IPR019734">
    <property type="entry name" value="TPR_rpt"/>
</dbReference>
<evidence type="ECO:0000313" key="5">
    <source>
        <dbReference type="Xenbase" id="XB-GENE-991680"/>
    </source>
</evidence>
<sequence>MNSCYYSRNPFRCFVEKGDEGNEPLLKMANQDVPRRLCKEAQQHLGKDEPSLAAAFFMAAFSCSAPNAIQRVKSLEKDQYQEVITTLEQWCLGEYEIPKINCDGMAIVSLNPGIAAVFLSTLCPSNVAASLFKLSTFLKSGRYDEVVSKSSFLLNTQPHYTTELLLTRGLARILSQINCRSGILDYMQAFANNKEKTRQFIGTKQREYLGQVIDAFHNYMSTYENDYDEDYSDVMLHDCYSLLATLTPDDLQVCKTQAAYLFEKCKFEECIAVYSRAIEALSLETKIKEEKISYLLVDRAAAYYSLGCRTKEMIQDLAEAFKISPSHAKKRFAEIFSDADIKRVVDRSKAYLEMEFGNFREAVRARLELRSDTGTELLLPIIQTLEFLNQCSTESRREMDVRLADCKLLAGDFRTCLDICNNLLSSEKKTYQNTLFVLRGFCHFHSNEHQQALKDFQQIIEDESPHPNSCVKALCGRGLVRMISGSAYLTALDYITACKLKLDETLLALKTYVPWNQRGLLFKILQEEGQKMLHKKPQSTNENGILPRKKSFDQDSSSSKEGDVAGVHQLATLLMLLDPSDDVSRILCTDALYQMDRIEEAHKMLSLALSSSSQRSPILARLALLQFKKGFIYDGNQLIKKVIQIGDTSCLLPIMDIFKEEDRKLMQNHCHAKALSILHSKQGDSYIKEAIAYLSFAIIASGGHAKDSLLARARCYGQLGQKKTAIFDFNSVLKDEPYNAEALSGKGFIHMTLNQQKEAVHDICLAIKADASYTIQEIHSLMPEAQVVITEWLYNHCRTLLAEILTANNNLQSDPTFSELEVLAEALIKTDNKTAHFHILYTDILIAKEKYDEALNYLRKSFSTNAIDETVKARYGVLHVKYRNLLVAAQELCTLAGKKPEEVEILVKFMDKRQRQGLSQVAGQEGNSLIQENHHEKALDYFSLAVISSNNNPKYLRQRAMCLTHLRDYNSAVKDIDKAIQRLSSHDLKIQAEDYCSKGFILLSASDEDAATRQYMKAISMEHGSALASISNKPGRVKLAEIFSQVANKYFEQRLFEESWKLTECGLLIDETNQELKRLKARIKREASGCIVH</sequence>
<dbReference type="InterPro" id="IPR011990">
    <property type="entry name" value="TPR-like_helical_dom_sf"/>
</dbReference>
<dbReference type="AGR" id="Xenbase:XB-GENE-991680"/>
<protein>
    <submittedName>
        <fullName evidence="4">Tetratricopeptide repeat protein 34 isoform X1</fullName>
    </submittedName>
</protein>
<dbReference type="SMART" id="SM00028">
    <property type="entry name" value="TPR"/>
    <property type="match status" value="9"/>
</dbReference>
<dbReference type="PANTHER" id="PTHR44874">
    <property type="entry name" value="TETRATRICOPEPTIDE REPEAT PROTEIN 34"/>
    <property type="match status" value="1"/>
</dbReference>
<evidence type="ECO:0000256" key="1">
    <source>
        <dbReference type="SAM" id="Coils"/>
    </source>
</evidence>
<feature type="region of interest" description="Disordered" evidence="2">
    <location>
        <begin position="533"/>
        <end position="560"/>
    </location>
</feature>
<dbReference type="GeneID" id="100485446"/>
<organism evidence="3 4">
    <name type="scientific">Xenopus tropicalis</name>
    <name type="common">Western clawed frog</name>
    <name type="synonym">Silurana tropicalis</name>
    <dbReference type="NCBI Taxonomy" id="8364"/>
    <lineage>
        <taxon>Eukaryota</taxon>
        <taxon>Metazoa</taxon>
        <taxon>Chordata</taxon>
        <taxon>Craniata</taxon>
        <taxon>Vertebrata</taxon>
        <taxon>Euteleostomi</taxon>
        <taxon>Amphibia</taxon>
        <taxon>Batrachia</taxon>
        <taxon>Anura</taxon>
        <taxon>Pipoidea</taxon>
        <taxon>Pipidae</taxon>
        <taxon>Xenopodinae</taxon>
        <taxon>Xenopus</taxon>
        <taxon>Silurana</taxon>
    </lineage>
</organism>
<accession>A0A8J1JZA1</accession>
<dbReference type="PANTHER" id="PTHR44874:SF1">
    <property type="entry name" value="TETRATRICOPEPTIDE REPEAT PROTEIN 34"/>
    <property type="match status" value="1"/>
</dbReference>
<dbReference type="CTD" id="100287898"/>
<gene>
    <name evidence="4 5" type="primary">ttc34</name>
</gene>
<evidence type="ECO:0000313" key="4">
    <source>
        <dbReference type="RefSeq" id="XP_031761831.1"/>
    </source>
</evidence>
<dbReference type="OrthoDB" id="5971337at2759"/>
<evidence type="ECO:0000256" key="2">
    <source>
        <dbReference type="SAM" id="MobiDB-lite"/>
    </source>
</evidence>
<dbReference type="InterPro" id="IPR042161">
    <property type="entry name" value="TTC34"/>
</dbReference>
<dbReference type="Pfam" id="PF13174">
    <property type="entry name" value="TPR_6"/>
    <property type="match status" value="1"/>
</dbReference>
<name>A0A8J1JZA1_XENTR</name>
<reference evidence="4" key="1">
    <citation type="submission" date="2025-08" db="UniProtKB">
        <authorList>
            <consortium name="RefSeq"/>
        </authorList>
    </citation>
    <scope>IDENTIFICATION</scope>
    <source>
        <strain evidence="4">Nigerian</strain>
        <tissue evidence="4">Liver and blood</tissue>
    </source>
</reference>
<feature type="compositionally biased region" description="Basic and acidic residues" evidence="2">
    <location>
        <begin position="550"/>
        <end position="560"/>
    </location>
</feature>
<keyword evidence="3" id="KW-1185">Reference proteome</keyword>
<dbReference type="Xenbase" id="XB-GENE-991680">
    <property type="gene designation" value="ttc34"/>
</dbReference>
<dbReference type="Gene3D" id="1.25.40.10">
    <property type="entry name" value="Tetratricopeptide repeat domain"/>
    <property type="match status" value="4"/>
</dbReference>
<proteinExistence type="predicted"/>
<dbReference type="Proteomes" id="UP000008143">
    <property type="component" value="Chromosome 7"/>
</dbReference>
<dbReference type="RefSeq" id="XP_031761831.1">
    <property type="nucleotide sequence ID" value="XM_031905971.1"/>
</dbReference>
<evidence type="ECO:0000313" key="3">
    <source>
        <dbReference type="Proteomes" id="UP000008143"/>
    </source>
</evidence>
<keyword evidence="1" id="KW-0175">Coiled coil</keyword>
<dbReference type="AlphaFoldDB" id="A0A8J1JZA1"/>